<dbReference type="InterPro" id="IPR045051">
    <property type="entry name" value="SBT"/>
</dbReference>
<dbReference type="Gene3D" id="3.40.50.200">
    <property type="entry name" value="Peptidase S8/S53 domain"/>
    <property type="match status" value="2"/>
</dbReference>
<evidence type="ECO:0000256" key="5">
    <source>
        <dbReference type="ARBA" id="ARBA00022825"/>
    </source>
</evidence>
<reference evidence="9" key="2">
    <citation type="submission" date="2023-06" db="EMBL/GenBank/DDBJ databases">
        <authorList>
            <person name="Ma L."/>
            <person name="Liu K.-W."/>
            <person name="Li Z."/>
            <person name="Hsiao Y.-Y."/>
            <person name="Qi Y."/>
            <person name="Fu T."/>
            <person name="Tang G."/>
            <person name="Zhang D."/>
            <person name="Sun W.-H."/>
            <person name="Liu D.-K."/>
            <person name="Li Y."/>
            <person name="Chen G.-Z."/>
            <person name="Liu X.-D."/>
            <person name="Liao X.-Y."/>
            <person name="Jiang Y.-T."/>
            <person name="Yu X."/>
            <person name="Hao Y."/>
            <person name="Huang J."/>
            <person name="Zhao X.-W."/>
            <person name="Ke S."/>
            <person name="Chen Y.-Y."/>
            <person name="Wu W.-L."/>
            <person name="Hsu J.-L."/>
            <person name="Lin Y.-F."/>
            <person name="Huang M.-D."/>
            <person name="Li C.-Y."/>
            <person name="Huang L."/>
            <person name="Wang Z.-W."/>
            <person name="Zhao X."/>
            <person name="Zhong W.-Y."/>
            <person name="Peng D.-H."/>
            <person name="Ahmad S."/>
            <person name="Lan S."/>
            <person name="Zhang J.-S."/>
            <person name="Tsai W.-C."/>
            <person name="Van De Peer Y."/>
            <person name="Liu Z.-J."/>
        </authorList>
    </citation>
    <scope>NUCLEOTIDE SEQUENCE</scope>
    <source>
        <strain evidence="9">SCP</strain>
        <tissue evidence="9">Leaves</tissue>
    </source>
</reference>
<dbReference type="GO" id="GO:0006508">
    <property type="term" value="P:proteolysis"/>
    <property type="evidence" value="ECO:0007669"/>
    <property type="project" value="UniProtKB-KW"/>
</dbReference>
<comment type="caution">
    <text evidence="6">Lacks conserved residue(s) required for the propagation of feature annotation.</text>
</comment>
<dbReference type="InterPro" id="IPR000209">
    <property type="entry name" value="Peptidase_S8/S53_dom"/>
</dbReference>
<evidence type="ECO:0000256" key="4">
    <source>
        <dbReference type="ARBA" id="ARBA00022801"/>
    </source>
</evidence>
<evidence type="ECO:0000313" key="10">
    <source>
        <dbReference type="Proteomes" id="UP001179952"/>
    </source>
</evidence>
<name>A0AAV9B4I8_ACOGR</name>
<evidence type="ECO:0000256" key="3">
    <source>
        <dbReference type="ARBA" id="ARBA00022729"/>
    </source>
</evidence>
<keyword evidence="3" id="KW-0732">Signal</keyword>
<reference evidence="9" key="1">
    <citation type="journal article" date="2023" name="Nat. Commun.">
        <title>Diploid and tetraploid genomes of Acorus and the evolution of monocots.</title>
        <authorList>
            <person name="Ma L."/>
            <person name="Liu K.W."/>
            <person name="Li Z."/>
            <person name="Hsiao Y.Y."/>
            <person name="Qi Y."/>
            <person name="Fu T."/>
            <person name="Tang G.D."/>
            <person name="Zhang D."/>
            <person name="Sun W.H."/>
            <person name="Liu D.K."/>
            <person name="Li Y."/>
            <person name="Chen G.Z."/>
            <person name="Liu X.D."/>
            <person name="Liao X.Y."/>
            <person name="Jiang Y.T."/>
            <person name="Yu X."/>
            <person name="Hao Y."/>
            <person name="Huang J."/>
            <person name="Zhao X.W."/>
            <person name="Ke S."/>
            <person name="Chen Y.Y."/>
            <person name="Wu W.L."/>
            <person name="Hsu J.L."/>
            <person name="Lin Y.F."/>
            <person name="Huang M.D."/>
            <person name="Li C.Y."/>
            <person name="Huang L."/>
            <person name="Wang Z.W."/>
            <person name="Zhao X."/>
            <person name="Zhong W.Y."/>
            <person name="Peng D.H."/>
            <person name="Ahmad S."/>
            <person name="Lan S."/>
            <person name="Zhang J.S."/>
            <person name="Tsai W.C."/>
            <person name="Van de Peer Y."/>
            <person name="Liu Z.J."/>
        </authorList>
    </citation>
    <scope>NUCLEOTIDE SEQUENCE</scope>
    <source>
        <strain evidence="9">SCP</strain>
    </source>
</reference>
<feature type="domain" description="Peptidase S8/S53" evidence="7">
    <location>
        <begin position="13"/>
        <end position="289"/>
    </location>
</feature>
<organism evidence="9 10">
    <name type="scientific">Acorus gramineus</name>
    <name type="common">Dwarf sweet flag</name>
    <dbReference type="NCBI Taxonomy" id="55184"/>
    <lineage>
        <taxon>Eukaryota</taxon>
        <taxon>Viridiplantae</taxon>
        <taxon>Streptophyta</taxon>
        <taxon>Embryophyta</taxon>
        <taxon>Tracheophyta</taxon>
        <taxon>Spermatophyta</taxon>
        <taxon>Magnoliopsida</taxon>
        <taxon>Liliopsida</taxon>
        <taxon>Acoraceae</taxon>
        <taxon>Acorus</taxon>
    </lineage>
</organism>
<dbReference type="Pfam" id="PF17766">
    <property type="entry name" value="fn3_6"/>
    <property type="match status" value="1"/>
</dbReference>
<comment type="similarity">
    <text evidence="1 6">Belongs to the peptidase S8 family.</text>
</comment>
<evidence type="ECO:0000256" key="1">
    <source>
        <dbReference type="ARBA" id="ARBA00011073"/>
    </source>
</evidence>
<dbReference type="PANTHER" id="PTHR10795">
    <property type="entry name" value="PROPROTEIN CONVERTASE SUBTILISIN/KEXIN"/>
    <property type="match status" value="1"/>
</dbReference>
<accession>A0AAV9B4I8</accession>
<dbReference type="InterPro" id="IPR015500">
    <property type="entry name" value="Peptidase_S8_subtilisin-rel"/>
</dbReference>
<sequence length="483" mass="51626">MRFFETSSDIGSFHAAQVGVAVVFSAGNDGPEPSIIGNVAPWAVTVAASSVDRNFPTAVVLGNNVSITGEGFIVQNMNMKLADGTKYFDDGDCSFDKWHGKSATGTIILCFSTVTSGSSTLAALAILAANGSGLIFAEPMARLAVEVDFFPIVHVDITQGTQILYYIQSSKSPTVEIHSSVTDVGDSSAPIVAYFSSRGPSSVSPDILKPDVSAPGVNILAAWSPKSPPSLLPIDRRSTNWNFESGTSMSCPHVSGIVALLCSAHPDWSPAVIKSALMTTAYTRDTSLDHILAGGTLKPVDPFDIGAGHVCPLSAIDPGLVYDMDGRDYVLFLCSLGYTQPQIKAMVLPSPSIETRCVNRWTVSDLNYPAIVVSDLRSTVSVPRTLRNIGPTVSVYFLTSIMEPKGVQVTVWPRVLVYTHHRSRASFYVTMAPVKRSRGRYGFGEIVWSDGLHSVRSPVIVRVNNVGRHAGGNPRQLNSSSSI</sequence>
<dbReference type="PRINTS" id="PR00723">
    <property type="entry name" value="SUBTILISIN"/>
</dbReference>
<keyword evidence="5" id="KW-0720">Serine protease</keyword>
<dbReference type="InterPro" id="IPR041469">
    <property type="entry name" value="Subtilisin-like_FN3"/>
</dbReference>
<protein>
    <submittedName>
        <fullName evidence="9">Subtilisin-like protease</fullName>
    </submittedName>
</protein>
<dbReference type="EMBL" id="JAUJYN010000005">
    <property type="protein sequence ID" value="KAK1271278.1"/>
    <property type="molecule type" value="Genomic_DNA"/>
</dbReference>
<evidence type="ECO:0000313" key="9">
    <source>
        <dbReference type="EMBL" id="KAK1271278.1"/>
    </source>
</evidence>
<keyword evidence="4" id="KW-0378">Hydrolase</keyword>
<dbReference type="Proteomes" id="UP001179952">
    <property type="component" value="Unassembled WGS sequence"/>
</dbReference>
<dbReference type="AlphaFoldDB" id="A0AAV9B4I8"/>
<dbReference type="SUPFAM" id="SSF52743">
    <property type="entry name" value="Subtilisin-like"/>
    <property type="match status" value="1"/>
</dbReference>
<comment type="caution">
    <text evidence="9">The sequence shown here is derived from an EMBL/GenBank/DDBJ whole genome shotgun (WGS) entry which is preliminary data.</text>
</comment>
<evidence type="ECO:0000256" key="6">
    <source>
        <dbReference type="PROSITE-ProRule" id="PRU01240"/>
    </source>
</evidence>
<dbReference type="PROSITE" id="PS51892">
    <property type="entry name" value="SUBTILASE"/>
    <property type="match status" value="1"/>
</dbReference>
<keyword evidence="2 9" id="KW-0645">Protease</keyword>
<dbReference type="InterPro" id="IPR036852">
    <property type="entry name" value="Peptidase_S8/S53_dom_sf"/>
</dbReference>
<proteinExistence type="inferred from homology"/>
<evidence type="ECO:0000256" key="2">
    <source>
        <dbReference type="ARBA" id="ARBA00022670"/>
    </source>
</evidence>
<gene>
    <name evidence="9" type="ORF">QJS04_geneDACA013017</name>
</gene>
<dbReference type="Gene3D" id="2.60.40.2310">
    <property type="match status" value="1"/>
</dbReference>
<dbReference type="CDD" id="cd02120">
    <property type="entry name" value="PA_subtilisin_like"/>
    <property type="match status" value="1"/>
</dbReference>
<dbReference type="PROSITE" id="PS00138">
    <property type="entry name" value="SUBTILASE_SER"/>
    <property type="match status" value="1"/>
</dbReference>
<keyword evidence="10" id="KW-1185">Reference proteome</keyword>
<dbReference type="InterPro" id="IPR023828">
    <property type="entry name" value="Peptidase_S8_Ser-AS"/>
</dbReference>
<evidence type="ECO:0000259" key="7">
    <source>
        <dbReference type="Pfam" id="PF00082"/>
    </source>
</evidence>
<evidence type="ECO:0000259" key="8">
    <source>
        <dbReference type="Pfam" id="PF17766"/>
    </source>
</evidence>
<dbReference type="GO" id="GO:0004252">
    <property type="term" value="F:serine-type endopeptidase activity"/>
    <property type="evidence" value="ECO:0007669"/>
    <property type="project" value="InterPro"/>
</dbReference>
<dbReference type="Pfam" id="PF00082">
    <property type="entry name" value="Peptidase_S8"/>
    <property type="match status" value="1"/>
</dbReference>
<feature type="domain" description="Subtilisin-like protease fibronectin type-III" evidence="8">
    <location>
        <begin position="365"/>
        <end position="461"/>
    </location>
</feature>